<gene>
    <name evidence="1" type="ORF">Acr_00g0069880</name>
</gene>
<sequence>MASLPPMTPLPAPHWLASPEASPLEKALWSPETTSLRPLTSPRTFPRALFTSITGGPPTPPCDRARGFRSVQFYYNFMLTRLHNQVLESRARDPPAYGIPMHDLGVEMDPTDSKYFVAGSDGSVYNGALKGKQGQKLVAWGRKIVGQSLPCRNKMRRAVRKVMEVDEVLGVLEEGGCQAIETVGSATETCEKFLELFLKEVKFGNNCASDDNEEVDDI</sequence>
<reference evidence="2" key="1">
    <citation type="submission" date="2019-07" db="EMBL/GenBank/DDBJ databases">
        <title>De Novo Assembly of kiwifruit Actinidia rufa.</title>
        <authorList>
            <person name="Sugita-Konishi S."/>
            <person name="Sato K."/>
            <person name="Mori E."/>
            <person name="Abe Y."/>
            <person name="Kisaki G."/>
            <person name="Hamano K."/>
            <person name="Suezawa K."/>
            <person name="Otani M."/>
            <person name="Fukuda T."/>
            <person name="Manabe T."/>
            <person name="Gomi K."/>
            <person name="Tabuchi M."/>
            <person name="Akimitsu K."/>
            <person name="Kataoka I."/>
        </authorList>
    </citation>
    <scope>NUCLEOTIDE SEQUENCE [LARGE SCALE GENOMIC DNA]</scope>
    <source>
        <strain evidence="2">cv. Fuchu</strain>
    </source>
</reference>
<dbReference type="EMBL" id="BJWL01000358">
    <property type="protein sequence ID" value="GFS40692.1"/>
    <property type="molecule type" value="Genomic_DNA"/>
</dbReference>
<organism evidence="1 2">
    <name type="scientific">Actinidia rufa</name>
    <dbReference type="NCBI Taxonomy" id="165716"/>
    <lineage>
        <taxon>Eukaryota</taxon>
        <taxon>Viridiplantae</taxon>
        <taxon>Streptophyta</taxon>
        <taxon>Embryophyta</taxon>
        <taxon>Tracheophyta</taxon>
        <taxon>Spermatophyta</taxon>
        <taxon>Magnoliopsida</taxon>
        <taxon>eudicotyledons</taxon>
        <taxon>Gunneridae</taxon>
        <taxon>Pentapetalae</taxon>
        <taxon>asterids</taxon>
        <taxon>Ericales</taxon>
        <taxon>Actinidiaceae</taxon>
        <taxon>Actinidia</taxon>
    </lineage>
</organism>
<evidence type="ECO:0000313" key="1">
    <source>
        <dbReference type="EMBL" id="GFS40692.1"/>
    </source>
</evidence>
<dbReference type="AlphaFoldDB" id="A0A7J0DRM9"/>
<proteinExistence type="predicted"/>
<accession>A0A7J0DRM9</accession>
<protein>
    <submittedName>
        <fullName evidence="1">Uncharacterized protein</fullName>
    </submittedName>
</protein>
<dbReference type="OrthoDB" id="756370at2759"/>
<keyword evidence="2" id="KW-1185">Reference proteome</keyword>
<comment type="caution">
    <text evidence="1">The sequence shown here is derived from an EMBL/GenBank/DDBJ whole genome shotgun (WGS) entry which is preliminary data.</text>
</comment>
<name>A0A7J0DRM9_9ERIC</name>
<evidence type="ECO:0000313" key="2">
    <source>
        <dbReference type="Proteomes" id="UP000585474"/>
    </source>
</evidence>
<dbReference type="Proteomes" id="UP000585474">
    <property type="component" value="Unassembled WGS sequence"/>
</dbReference>